<feature type="compositionally biased region" description="Basic and acidic residues" evidence="1">
    <location>
        <begin position="160"/>
        <end position="178"/>
    </location>
</feature>
<evidence type="ECO:0000313" key="3">
    <source>
        <dbReference type="Proteomes" id="UP001141806"/>
    </source>
</evidence>
<proteinExistence type="predicted"/>
<dbReference type="AlphaFoldDB" id="A0A9Q0H072"/>
<protein>
    <submittedName>
        <fullName evidence="2">Uncharacterized protein</fullName>
    </submittedName>
</protein>
<feature type="region of interest" description="Disordered" evidence="1">
    <location>
        <begin position="135"/>
        <end position="212"/>
    </location>
</feature>
<evidence type="ECO:0000313" key="2">
    <source>
        <dbReference type="EMBL" id="KAJ4955690.1"/>
    </source>
</evidence>
<evidence type="ECO:0000256" key="1">
    <source>
        <dbReference type="SAM" id="MobiDB-lite"/>
    </source>
</evidence>
<accession>A0A9Q0H072</accession>
<dbReference type="EMBL" id="JAMYWD010000011">
    <property type="protein sequence ID" value="KAJ4955690.1"/>
    <property type="molecule type" value="Genomic_DNA"/>
</dbReference>
<feature type="compositionally biased region" description="Basic and acidic residues" evidence="1">
    <location>
        <begin position="247"/>
        <end position="266"/>
    </location>
</feature>
<reference evidence="2" key="1">
    <citation type="journal article" date="2023" name="Plant J.">
        <title>The genome of the king protea, Protea cynaroides.</title>
        <authorList>
            <person name="Chang J."/>
            <person name="Duong T.A."/>
            <person name="Schoeman C."/>
            <person name="Ma X."/>
            <person name="Roodt D."/>
            <person name="Barker N."/>
            <person name="Li Z."/>
            <person name="Van de Peer Y."/>
            <person name="Mizrachi E."/>
        </authorList>
    </citation>
    <scope>NUCLEOTIDE SEQUENCE</scope>
    <source>
        <tissue evidence="2">Young leaves</tissue>
    </source>
</reference>
<feature type="compositionally biased region" description="Acidic residues" evidence="1">
    <location>
        <begin position="137"/>
        <end position="159"/>
    </location>
</feature>
<gene>
    <name evidence="2" type="ORF">NE237_012473</name>
</gene>
<keyword evidence="3" id="KW-1185">Reference proteome</keyword>
<sequence>MDLSEFAFPPLQPLSSGTQVNHKGKENLWVGLRTNFSPKIHEVPIQAPAGLLDPVEEISGSSVPSQASVIVASGSLPLLANPWNSLFELHQVKRGKGFCLRFIPPSMVGNAKAFNCPQDALEAEAKHWLKALVGPVTDDDSAPSPEDDDGLNSSSEEEFDLHCETDPSIEKGNLDHSFTHPWTGNLSPTLGMTTRSLEPRSENGQLDQSTPHESLVSPGIIIGSAPAPPAAPLPSPTHWLPVSSRTISDKMKTTSNEGTRKVKQAEETAEDVVGMVRTSGHQEKENLKDILQ</sequence>
<organism evidence="2 3">
    <name type="scientific">Protea cynaroides</name>
    <dbReference type="NCBI Taxonomy" id="273540"/>
    <lineage>
        <taxon>Eukaryota</taxon>
        <taxon>Viridiplantae</taxon>
        <taxon>Streptophyta</taxon>
        <taxon>Embryophyta</taxon>
        <taxon>Tracheophyta</taxon>
        <taxon>Spermatophyta</taxon>
        <taxon>Magnoliopsida</taxon>
        <taxon>Proteales</taxon>
        <taxon>Proteaceae</taxon>
        <taxon>Protea</taxon>
    </lineage>
</organism>
<name>A0A9Q0H072_9MAGN</name>
<feature type="region of interest" description="Disordered" evidence="1">
    <location>
        <begin position="233"/>
        <end position="266"/>
    </location>
</feature>
<feature type="compositionally biased region" description="Polar residues" evidence="1">
    <location>
        <begin position="180"/>
        <end position="212"/>
    </location>
</feature>
<dbReference type="Proteomes" id="UP001141806">
    <property type="component" value="Unassembled WGS sequence"/>
</dbReference>
<comment type="caution">
    <text evidence="2">The sequence shown here is derived from an EMBL/GenBank/DDBJ whole genome shotgun (WGS) entry which is preliminary data.</text>
</comment>